<accession>A0A1E1MTN4</accession>
<dbReference type="AlphaFoldDB" id="A0A1E1MTN4"/>
<proteinExistence type="predicted"/>
<name>A0A1E1MTN4_RHYSE</name>
<organism evidence="1 2">
    <name type="scientific">Rhynchosporium secalis</name>
    <name type="common">Barley scald fungus</name>
    <dbReference type="NCBI Taxonomy" id="38038"/>
    <lineage>
        <taxon>Eukaryota</taxon>
        <taxon>Fungi</taxon>
        <taxon>Dikarya</taxon>
        <taxon>Ascomycota</taxon>
        <taxon>Pezizomycotina</taxon>
        <taxon>Leotiomycetes</taxon>
        <taxon>Helotiales</taxon>
        <taxon>Ploettnerulaceae</taxon>
        <taxon>Rhynchosporium</taxon>
    </lineage>
</organism>
<dbReference type="Proteomes" id="UP000177625">
    <property type="component" value="Unassembled WGS sequence"/>
</dbReference>
<reference evidence="2" key="1">
    <citation type="submission" date="2016-03" db="EMBL/GenBank/DDBJ databases">
        <authorList>
            <person name="Guldener U."/>
        </authorList>
    </citation>
    <scope>NUCLEOTIDE SEQUENCE [LARGE SCALE GENOMIC DNA]</scope>
</reference>
<sequence length="66" mass="7258">MSTAPAQSSSSFKATTNKTAYASATMTNIKLPTSKNNKVKLWNVKAITDYGNEFLRIEWAQKTKSG</sequence>
<evidence type="ECO:0000313" key="2">
    <source>
        <dbReference type="Proteomes" id="UP000177625"/>
    </source>
</evidence>
<keyword evidence="2" id="KW-1185">Reference proteome</keyword>
<protein>
    <submittedName>
        <fullName evidence="1">Uncharacterized protein</fullName>
    </submittedName>
</protein>
<dbReference type="EMBL" id="FJVC01000596">
    <property type="protein sequence ID" value="CZT52448.1"/>
    <property type="molecule type" value="Genomic_DNA"/>
</dbReference>
<gene>
    <name evidence="1" type="ORF">RSE6_13784</name>
</gene>
<evidence type="ECO:0000313" key="1">
    <source>
        <dbReference type="EMBL" id="CZT52448.1"/>
    </source>
</evidence>